<dbReference type="InterPro" id="IPR017896">
    <property type="entry name" value="4Fe4S_Fe-S-bd"/>
</dbReference>
<keyword evidence="1" id="KW-0813">Transport</keyword>
<reference evidence="7" key="1">
    <citation type="submission" date="2018-05" db="EMBL/GenBank/DDBJ databases">
        <authorList>
            <person name="Lanie J.A."/>
            <person name="Ng W.-L."/>
            <person name="Kazmierczak K.M."/>
            <person name="Andrzejewski T.M."/>
            <person name="Davidsen T.M."/>
            <person name="Wayne K.J."/>
            <person name="Tettelin H."/>
            <person name="Glass J.I."/>
            <person name="Rusch D."/>
            <person name="Podicherti R."/>
            <person name="Tsui H.-C.T."/>
            <person name="Winkler M.E."/>
        </authorList>
    </citation>
    <scope>NUCLEOTIDE SEQUENCE</scope>
</reference>
<dbReference type="PANTHER" id="PTHR36923:SF3">
    <property type="entry name" value="FERREDOXIN"/>
    <property type="match status" value="1"/>
</dbReference>
<dbReference type="PROSITE" id="PS51379">
    <property type="entry name" value="4FE4S_FER_2"/>
    <property type="match status" value="1"/>
</dbReference>
<keyword evidence="5" id="KW-0411">Iron-sulfur</keyword>
<evidence type="ECO:0000256" key="5">
    <source>
        <dbReference type="ARBA" id="ARBA00023014"/>
    </source>
</evidence>
<dbReference type="GO" id="GO:0051536">
    <property type="term" value="F:iron-sulfur cluster binding"/>
    <property type="evidence" value="ECO:0007669"/>
    <property type="project" value="UniProtKB-KW"/>
</dbReference>
<proteinExistence type="predicted"/>
<gene>
    <name evidence="7" type="ORF">METZ01_LOCUS30607</name>
</gene>
<dbReference type="GO" id="GO:0009055">
    <property type="term" value="F:electron transfer activity"/>
    <property type="evidence" value="ECO:0007669"/>
    <property type="project" value="InterPro"/>
</dbReference>
<dbReference type="PANTHER" id="PTHR36923">
    <property type="entry name" value="FERREDOXIN"/>
    <property type="match status" value="1"/>
</dbReference>
<dbReference type="EMBL" id="UINC01001327">
    <property type="protein sequence ID" value="SUZ77753.1"/>
    <property type="molecule type" value="Genomic_DNA"/>
</dbReference>
<dbReference type="SUPFAM" id="SSF54862">
    <property type="entry name" value="4Fe-4S ferredoxins"/>
    <property type="match status" value="1"/>
</dbReference>
<keyword evidence="2" id="KW-0479">Metal-binding</keyword>
<dbReference type="Pfam" id="PF13370">
    <property type="entry name" value="Fer4_13"/>
    <property type="match status" value="1"/>
</dbReference>
<dbReference type="InterPro" id="IPR001080">
    <property type="entry name" value="3Fe4S_ferredoxin"/>
</dbReference>
<evidence type="ECO:0000256" key="2">
    <source>
        <dbReference type="ARBA" id="ARBA00022723"/>
    </source>
</evidence>
<accession>A0A381QJE8</accession>
<feature type="domain" description="4Fe-4S ferredoxin-type" evidence="6">
    <location>
        <begin position="9"/>
        <end position="37"/>
    </location>
</feature>
<evidence type="ECO:0000313" key="7">
    <source>
        <dbReference type="EMBL" id="SUZ77753.1"/>
    </source>
</evidence>
<keyword evidence="3" id="KW-0249">Electron transport</keyword>
<protein>
    <recommendedName>
        <fullName evidence="6">4Fe-4S ferredoxin-type domain-containing protein</fullName>
    </recommendedName>
</protein>
<evidence type="ECO:0000256" key="3">
    <source>
        <dbReference type="ARBA" id="ARBA00022982"/>
    </source>
</evidence>
<name>A0A381QJE8_9ZZZZ</name>
<dbReference type="InterPro" id="IPR051269">
    <property type="entry name" value="Fe-S_cluster_ET"/>
</dbReference>
<dbReference type="AlphaFoldDB" id="A0A381QJE8"/>
<sequence>MSERTIEGLRIHIDRDLCVSFGDCIEAAPGVFEFDGEEIAVFVSEPGTITREELIAACESCPVDALTAFDEKGEQLAP</sequence>
<evidence type="ECO:0000259" key="6">
    <source>
        <dbReference type="PROSITE" id="PS51379"/>
    </source>
</evidence>
<organism evidence="7">
    <name type="scientific">marine metagenome</name>
    <dbReference type="NCBI Taxonomy" id="408172"/>
    <lineage>
        <taxon>unclassified sequences</taxon>
        <taxon>metagenomes</taxon>
        <taxon>ecological metagenomes</taxon>
    </lineage>
</organism>
<evidence type="ECO:0000256" key="1">
    <source>
        <dbReference type="ARBA" id="ARBA00022448"/>
    </source>
</evidence>
<evidence type="ECO:0000256" key="4">
    <source>
        <dbReference type="ARBA" id="ARBA00023004"/>
    </source>
</evidence>
<dbReference type="GO" id="GO:0005506">
    <property type="term" value="F:iron ion binding"/>
    <property type="evidence" value="ECO:0007669"/>
    <property type="project" value="InterPro"/>
</dbReference>
<keyword evidence="4" id="KW-0408">Iron</keyword>
<dbReference type="Gene3D" id="3.30.70.20">
    <property type="match status" value="1"/>
</dbReference>
<dbReference type="PRINTS" id="PR00352">
    <property type="entry name" value="3FE4SFRDOXIN"/>
</dbReference>